<feature type="compositionally biased region" description="Polar residues" evidence="1">
    <location>
        <begin position="1292"/>
        <end position="1301"/>
    </location>
</feature>
<protein>
    <submittedName>
        <fullName evidence="2">Uncharacterized protein</fullName>
    </submittedName>
</protein>
<reference evidence="2" key="1">
    <citation type="submission" date="2017-08" db="EMBL/GenBank/DDBJ databases">
        <authorList>
            <person name="Polle J.E."/>
            <person name="Barry K."/>
            <person name="Cushman J."/>
            <person name="Schmutz J."/>
            <person name="Tran D."/>
            <person name="Hathwaick L.T."/>
            <person name="Yim W.C."/>
            <person name="Jenkins J."/>
            <person name="Mckie-Krisberg Z.M."/>
            <person name="Prochnik S."/>
            <person name="Lindquist E."/>
            <person name="Dockter R.B."/>
            <person name="Adam C."/>
            <person name="Molina H."/>
            <person name="Bunkerborg J."/>
            <person name="Jin E."/>
            <person name="Buchheim M."/>
            <person name="Magnuson J."/>
        </authorList>
    </citation>
    <scope>NUCLEOTIDE SEQUENCE</scope>
    <source>
        <strain evidence="2">CCAP 19/18</strain>
    </source>
</reference>
<organism evidence="2 3">
    <name type="scientific">Dunaliella salina</name>
    <name type="common">Green alga</name>
    <name type="synonym">Protococcus salinus</name>
    <dbReference type="NCBI Taxonomy" id="3046"/>
    <lineage>
        <taxon>Eukaryota</taxon>
        <taxon>Viridiplantae</taxon>
        <taxon>Chlorophyta</taxon>
        <taxon>core chlorophytes</taxon>
        <taxon>Chlorophyceae</taxon>
        <taxon>CS clade</taxon>
        <taxon>Chlamydomonadales</taxon>
        <taxon>Dunaliellaceae</taxon>
        <taxon>Dunaliella</taxon>
    </lineage>
</organism>
<feature type="compositionally biased region" description="Low complexity" evidence="1">
    <location>
        <begin position="1244"/>
        <end position="1266"/>
    </location>
</feature>
<dbReference type="PANTHER" id="PTHR15977:SF15">
    <property type="entry name" value="CILIA- AND FLAGELLA-ASSOCIATED PROTEIN 46"/>
    <property type="match status" value="1"/>
</dbReference>
<dbReference type="Proteomes" id="UP000815325">
    <property type="component" value="Unassembled WGS sequence"/>
</dbReference>
<feature type="region of interest" description="Disordered" evidence="1">
    <location>
        <begin position="715"/>
        <end position="757"/>
    </location>
</feature>
<sequence>MALQEAIEKNLKRDACDGNTLKEAFNAITRNLSHQSTYRAGLESLVICAETALKVRNLDVAKRCLETYFLEVRRYSGALARVEVRDQFLVRAQYALGCLVSALSCGLKRAGLRHHMLPSMLAVMAALNKVPGHEEWKIRNMMSMALCFADGGGTKAADTTEAGRILQRAYDLAAQNKLFGIQKEVAMLQVHLSCQGGDIGKAGLSAARSTAPREPSPGKAKASPRGSPQRTSVALDEEGALRMIQAVITAKPADKGAAEQLLREAQSKVDPNPDGNAKGANLGPVARAAWAAAVLADHTIAKPAPAPARPPRTPPSDDEPIVNAVAPTYEQNAPQSAIEELDEAALEVHQRAMDNLDDVVTAFMKLKDVEGIHEAARLIWNAGLVLLQPDRRRFVKRAFNSAAKALEELNGIVEEAVLLHSDTLHKHFIFADAAVVQEPNGIEEEAVLLVERSKESRNPTIKRDLLARAIEKLSALPLIQPPAPTDSGPQRASDQVACRCRTVVWSDLLRSAWGNVTRGGTAGGASSKGSSGVSAAPKMEDMVRTAAPYCLHAAWSPEVDREMVVLQAEVAFIEAEAAVAAIKRRGYEVLPPMKQVAPTMATTADGTQIRCPSNSSEQLQELVVQAILRGMRAGVSVNEPWLVLNGAVLAWNTYLPIMHQHRYCELHRVLIPAVDLLLQLNGPEINGSLVCIMAEAAAKSLEHTLLLSLLLPPRQSTKAPDPKPVPAPPASKPGQRGSAGKSGTPPTPPPALEPLPTYRYGHTHGYEVLPAARVKAGERPVVGVIEALARGSGGEPELREAMEILKGLPLLSVELWAKLARAAAGVQVWNVALECSREAAKVMPLGFELNDIEVPSEVPEIDSNGWFWLAVSESIEGRAIMALVRPRAQSDVTQLNLRRTALDSFVVASRFACFVRKADLGEHVARLAWAAAKPFLRKPLLRVSIIRPLGIITSNLNMLGALDRHFQVHLNVVLLEALSSGRMWAEALTCVDEAMRCIPNRSLHRPLLTWKSYCLAQSGRNALSEMAKVKEYIPEYQGHAWAVLSHHSAARYDQVHALQQSIKAVAMQPWNKADYLAEYAEWLISSGQNDGDTAEDVLLSAADALLEFDVGEEDEEEEAVKKEEKPVAPEDPKKKKKKKRLGKSIEEASLDPNKPPAKLTAPLLDRLMRIWVMLSQVANSADEHTDYMLTAHHYAVRMLTSSIIAAHHVPKSSSSQPTGPPPTAPDAAPADSTAAGSGGGSGGADTPADAASESGTAAASTAAPGSPRNAEGRSAEAGQGEQPGPGAGGSKRGSTAGTEQTGAEGERADGGAGEEQPGGRTGADDQGDVKEKMRYPPLPDTLEGWARYPFTPELVGRLAADTSVLALSPQTLPEAEVTVAALDLLIRDLRRRGFDVHVLPLFQLQRLVAKLALRSETKRKGVLGNKQRDSLSLMGGETGGGKEGLRDGTVQSFLQGGRSSVAADPNNTPQWLLDAASDMAAGGCTAGNATGTAGVFGASTGVGGGSGTAASQPIDISSGGLLHHVRSLLLLRPVALHDVQLRKLSQLLLTDMLTMRANGVFNWKKHYDQAVSLCGQVMAALAAREAGIPHIEALLHQSLLQMRGHCCIRWGGAAAAIPATVTRRCCARHCSIGFFAAGASLLHEMRGGAAAAAAITASWKEVLLLHQSLRH</sequence>
<dbReference type="InterPro" id="IPR039586">
    <property type="entry name" value="CFAP46"/>
</dbReference>
<evidence type="ECO:0000313" key="2">
    <source>
        <dbReference type="EMBL" id="KAF5838898.1"/>
    </source>
</evidence>
<feature type="compositionally biased region" description="Gly residues" evidence="1">
    <location>
        <begin position="1281"/>
        <end position="1291"/>
    </location>
</feature>
<dbReference type="EMBL" id="MU069562">
    <property type="protein sequence ID" value="KAF5838898.1"/>
    <property type="molecule type" value="Genomic_DNA"/>
</dbReference>
<dbReference type="InterPro" id="IPR057466">
    <property type="entry name" value="CFAP46_TPR"/>
</dbReference>
<feature type="region of interest" description="Disordered" evidence="1">
    <location>
        <begin position="1208"/>
        <end position="1336"/>
    </location>
</feature>
<accession>A0ABQ7GWA7</accession>
<feature type="compositionally biased region" description="Low complexity" evidence="1">
    <location>
        <begin position="1225"/>
        <end position="1235"/>
    </location>
</feature>
<keyword evidence="3" id="KW-1185">Reference proteome</keyword>
<feature type="compositionally biased region" description="Basic and acidic residues" evidence="1">
    <location>
        <begin position="258"/>
        <end position="267"/>
    </location>
</feature>
<feature type="compositionally biased region" description="Pro residues" evidence="1">
    <location>
        <begin position="722"/>
        <end position="731"/>
    </location>
</feature>
<proteinExistence type="predicted"/>
<dbReference type="Pfam" id="PF25439">
    <property type="entry name" value="TPR_CFAP46_N"/>
    <property type="match status" value="1"/>
</dbReference>
<evidence type="ECO:0000313" key="3">
    <source>
        <dbReference type="Proteomes" id="UP000815325"/>
    </source>
</evidence>
<feature type="region of interest" description="Disordered" evidence="1">
    <location>
        <begin position="258"/>
        <end position="281"/>
    </location>
</feature>
<comment type="caution">
    <text evidence="2">The sequence shown here is derived from an EMBL/GenBank/DDBJ whole genome shotgun (WGS) entry which is preliminary data.</text>
</comment>
<name>A0ABQ7GWA7_DUNSA</name>
<feature type="compositionally biased region" description="Basic and acidic residues" evidence="1">
    <location>
        <begin position="1119"/>
        <end position="1133"/>
    </location>
</feature>
<evidence type="ECO:0000256" key="1">
    <source>
        <dbReference type="SAM" id="MobiDB-lite"/>
    </source>
</evidence>
<gene>
    <name evidence="2" type="ORF">DUNSADRAFT_1989</name>
</gene>
<feature type="region of interest" description="Disordered" evidence="1">
    <location>
        <begin position="203"/>
        <end position="233"/>
    </location>
</feature>
<dbReference type="PANTHER" id="PTHR15977">
    <property type="entry name" value="CILIA- AND FLAGELLA-ASSOCIATED PROTEIN 46"/>
    <property type="match status" value="1"/>
</dbReference>
<feature type="region of interest" description="Disordered" evidence="1">
    <location>
        <begin position="1111"/>
        <end position="1158"/>
    </location>
</feature>